<dbReference type="AlphaFoldDB" id="A0A645JGR2"/>
<protein>
    <submittedName>
        <fullName evidence="1">Uncharacterized protein</fullName>
    </submittedName>
</protein>
<dbReference type="EMBL" id="VSSQ01140120">
    <property type="protein sequence ID" value="MPN62300.1"/>
    <property type="molecule type" value="Genomic_DNA"/>
</dbReference>
<gene>
    <name evidence="1" type="ORF">SDC9_210047</name>
</gene>
<proteinExistence type="predicted"/>
<organism evidence="1">
    <name type="scientific">bioreactor metagenome</name>
    <dbReference type="NCBI Taxonomy" id="1076179"/>
    <lineage>
        <taxon>unclassified sequences</taxon>
        <taxon>metagenomes</taxon>
        <taxon>ecological metagenomes</taxon>
    </lineage>
</organism>
<reference evidence="1" key="1">
    <citation type="submission" date="2019-08" db="EMBL/GenBank/DDBJ databases">
        <authorList>
            <person name="Kucharzyk K."/>
            <person name="Murdoch R.W."/>
            <person name="Higgins S."/>
            <person name="Loffler F."/>
        </authorList>
    </citation>
    <scope>NUCLEOTIDE SEQUENCE</scope>
</reference>
<evidence type="ECO:0000313" key="1">
    <source>
        <dbReference type="EMBL" id="MPN62300.1"/>
    </source>
</evidence>
<name>A0A645JGR2_9ZZZZ</name>
<comment type="caution">
    <text evidence="1">The sequence shown here is derived from an EMBL/GenBank/DDBJ whole genome shotgun (WGS) entry which is preliminary data.</text>
</comment>
<sequence length="137" mass="14837">MDEVGLVDAQVRQRAEGRTRLVEEPRVLLPRPALRPGVPKRGVEGDHLADLARGHAFSGFHMRLGKPLVVPQHQCAAALLRGGSHGLAIRKGGGHGLFAQHMQALLECLDTDGRVIRVGHAHAHRVHAAIKQRIHAA</sequence>
<accession>A0A645JGR2</accession>